<dbReference type="PANTHER" id="PTHR30451:SF5">
    <property type="entry name" value="SLR0019 PROTEIN"/>
    <property type="match status" value="1"/>
</dbReference>
<dbReference type="EMBL" id="ABFC01000879">
    <property type="protein sequence ID" value="EFA28205.1"/>
    <property type="molecule type" value="Genomic_DNA"/>
</dbReference>
<dbReference type="AlphaFoldDB" id="A0A7G2JYG0"/>
<evidence type="ECO:0000313" key="1">
    <source>
        <dbReference type="EMBL" id="EFA28205.1"/>
    </source>
</evidence>
<accession>A0A7G2JYG0</accession>
<gene>
    <name evidence="1" type="ORF">HAINFHK1212_0128</name>
</gene>
<proteinExistence type="predicted"/>
<dbReference type="InterPro" id="IPR042186">
    <property type="entry name" value="FimD_plug_dom"/>
</dbReference>
<dbReference type="GO" id="GO:0015473">
    <property type="term" value="F:fimbrial usher porin activity"/>
    <property type="evidence" value="ECO:0007669"/>
    <property type="project" value="InterPro"/>
</dbReference>
<dbReference type="InterPro" id="IPR000015">
    <property type="entry name" value="Fimb_usher"/>
</dbReference>
<dbReference type="Pfam" id="PF00577">
    <property type="entry name" value="Usher"/>
    <property type="match status" value="1"/>
</dbReference>
<organism evidence="1">
    <name type="scientific">Haemophilus influenzae HK1212</name>
    <dbReference type="NCBI Taxonomy" id="456482"/>
    <lineage>
        <taxon>Bacteria</taxon>
        <taxon>Pseudomonadati</taxon>
        <taxon>Pseudomonadota</taxon>
        <taxon>Gammaproteobacteria</taxon>
        <taxon>Pasteurellales</taxon>
        <taxon>Pasteurellaceae</taxon>
        <taxon>Haemophilus</taxon>
    </lineage>
</organism>
<reference evidence="1" key="1">
    <citation type="journal article" date="2010" name="Genomics">
        <title>Tracing phylogenomic events leading to diversity of Haemophilus influenzae and the emergence of Brazilian Purpuric Fever (BPF)-associated clones.</title>
        <authorList>
            <person name="Papazisi L."/>
            <person name="Ratnayake S."/>
            <person name="Remortel B.G."/>
            <person name="Bock G.R."/>
            <person name="Liang W."/>
            <person name="Saeed A.I."/>
            <person name="Liu J."/>
            <person name="Fleischmann R.D."/>
            <person name="Kilian M."/>
            <person name="Peterson S.N."/>
        </authorList>
    </citation>
    <scope>NUCLEOTIDE SEQUENCE [LARGE SCALE GENOMIC DNA]</scope>
    <source>
        <strain evidence="1">HK1212</strain>
    </source>
</reference>
<dbReference type="PANTHER" id="PTHR30451">
    <property type="entry name" value="OUTER MEMBRANE USHER PROTEIN"/>
    <property type="match status" value="1"/>
</dbReference>
<dbReference type="GO" id="GO:0009297">
    <property type="term" value="P:pilus assembly"/>
    <property type="evidence" value="ECO:0007669"/>
    <property type="project" value="InterPro"/>
</dbReference>
<sequence length="150" mass="16128">NSAGNSSSQIGINGSFGKNSQWSYGVYGNSGQEGYRNMSANMSYRNSYFDFDASASRDNRGSRQMSSNLSGVVVAHRHGITFGESVGDSFAVVHADGAAGAEVNSGQGQMLDWFGNAIVPYTQPYRINEIGIDPQNLPLNIEFDGTEKKI</sequence>
<feature type="non-terminal residue" evidence="1">
    <location>
        <position position="150"/>
    </location>
</feature>
<protein>
    <submittedName>
        <fullName evidence="1">Usher protein</fullName>
    </submittedName>
</protein>
<name>A0A7G2JYG0_HAEIF</name>
<comment type="caution">
    <text evidence="1">The sequence shown here is derived from an EMBL/GenBank/DDBJ whole genome shotgun (WGS) entry which is preliminary data.</text>
</comment>
<dbReference type="Gene3D" id="2.60.40.2610">
    <property type="entry name" value="Outer membrane usher protein FimD, plug domain"/>
    <property type="match status" value="1"/>
</dbReference>
<dbReference type="GO" id="GO:0009279">
    <property type="term" value="C:cell outer membrane"/>
    <property type="evidence" value="ECO:0007669"/>
    <property type="project" value="TreeGrafter"/>
</dbReference>
<feature type="non-terminal residue" evidence="1">
    <location>
        <position position="1"/>
    </location>
</feature>